<evidence type="ECO:0000313" key="3">
    <source>
        <dbReference type="Proteomes" id="UP000770661"/>
    </source>
</evidence>
<dbReference type="SMART" id="SM00186">
    <property type="entry name" value="FBG"/>
    <property type="match status" value="1"/>
</dbReference>
<dbReference type="AlphaFoldDB" id="A0A8J5CEL4"/>
<sequence>MRLSCLGCSSLCSQVMWRQRRHEPYSKYESLDALHALTKGRNHELRVNITDWNNSSAWAEWKEFSVAPESEKYKLTVGRYTSDSHAGDALKWHNGMKFSTPDSDNDVLLGGHCAKKNHGGWWYRGHRGCYQAHPTGRYQHNPGDPPKTSVTSRNFELGPVLSPSGAIHVECPLGIQFQHFWLVPLIEWSTQFSVRIVKTESPMGILYHEKLAKMLDVQNAFIELAHDEPSETTKTTLQRYTASIYMYGAKDGTNLNEHRYQKFEKGYGPKTRSRNPLAKLKGIDASAIPPCESEINIHINRVAFVAKMWAQADQVELKQDPEESNGWQLVDGTC</sequence>
<dbReference type="InterPro" id="IPR036056">
    <property type="entry name" value="Fibrinogen-like_C"/>
</dbReference>
<keyword evidence="3" id="KW-1185">Reference proteome</keyword>
<evidence type="ECO:0000259" key="1">
    <source>
        <dbReference type="PROSITE" id="PS51406"/>
    </source>
</evidence>
<feature type="domain" description="Fibrinogen C-terminal" evidence="1">
    <location>
        <begin position="31"/>
        <end position="138"/>
    </location>
</feature>
<dbReference type="Pfam" id="PF00147">
    <property type="entry name" value="Fibrinogen_C"/>
    <property type="match status" value="1"/>
</dbReference>
<dbReference type="InterPro" id="IPR002181">
    <property type="entry name" value="Fibrinogen_a/b/g_C_dom"/>
</dbReference>
<dbReference type="EMBL" id="JACEEZ010023511">
    <property type="protein sequence ID" value="KAG0711211.1"/>
    <property type="molecule type" value="Genomic_DNA"/>
</dbReference>
<dbReference type="SUPFAM" id="SSF56496">
    <property type="entry name" value="Fibrinogen C-terminal domain-like"/>
    <property type="match status" value="1"/>
</dbReference>
<organism evidence="2 3">
    <name type="scientific">Chionoecetes opilio</name>
    <name type="common">Atlantic snow crab</name>
    <name type="synonym">Cancer opilio</name>
    <dbReference type="NCBI Taxonomy" id="41210"/>
    <lineage>
        <taxon>Eukaryota</taxon>
        <taxon>Metazoa</taxon>
        <taxon>Ecdysozoa</taxon>
        <taxon>Arthropoda</taxon>
        <taxon>Crustacea</taxon>
        <taxon>Multicrustacea</taxon>
        <taxon>Malacostraca</taxon>
        <taxon>Eumalacostraca</taxon>
        <taxon>Eucarida</taxon>
        <taxon>Decapoda</taxon>
        <taxon>Pleocyemata</taxon>
        <taxon>Brachyura</taxon>
        <taxon>Eubrachyura</taxon>
        <taxon>Majoidea</taxon>
        <taxon>Majidae</taxon>
        <taxon>Chionoecetes</taxon>
    </lineage>
</organism>
<reference evidence="2" key="1">
    <citation type="submission" date="2020-07" db="EMBL/GenBank/DDBJ databases">
        <title>The High-quality genome of the commercially important snow crab, Chionoecetes opilio.</title>
        <authorList>
            <person name="Jeong J.-H."/>
            <person name="Ryu S."/>
        </authorList>
    </citation>
    <scope>NUCLEOTIDE SEQUENCE</scope>
    <source>
        <strain evidence="2">MADBK_172401_WGS</strain>
        <tissue evidence="2">Digestive gland</tissue>
    </source>
</reference>
<accession>A0A8J5CEL4</accession>
<evidence type="ECO:0000313" key="2">
    <source>
        <dbReference type="EMBL" id="KAG0711211.1"/>
    </source>
</evidence>
<proteinExistence type="predicted"/>
<dbReference type="OrthoDB" id="6145874at2759"/>
<dbReference type="GO" id="GO:0005615">
    <property type="term" value="C:extracellular space"/>
    <property type="evidence" value="ECO:0007669"/>
    <property type="project" value="TreeGrafter"/>
</dbReference>
<protein>
    <submittedName>
        <fullName evidence="2">Tenascin-N</fullName>
    </submittedName>
</protein>
<dbReference type="PROSITE" id="PS51406">
    <property type="entry name" value="FIBRINOGEN_C_2"/>
    <property type="match status" value="1"/>
</dbReference>
<dbReference type="InterPro" id="IPR050373">
    <property type="entry name" value="Fibrinogen_C-term_domain"/>
</dbReference>
<dbReference type="InterPro" id="IPR014716">
    <property type="entry name" value="Fibrinogen_a/b/g_C_1"/>
</dbReference>
<dbReference type="PANTHER" id="PTHR19143">
    <property type="entry name" value="FIBRINOGEN/TENASCIN/ANGIOPOEITIN"/>
    <property type="match status" value="1"/>
</dbReference>
<name>A0A8J5CEL4_CHIOP</name>
<dbReference type="Proteomes" id="UP000770661">
    <property type="component" value="Unassembled WGS sequence"/>
</dbReference>
<comment type="caution">
    <text evidence="2">The sequence shown here is derived from an EMBL/GenBank/DDBJ whole genome shotgun (WGS) entry which is preliminary data.</text>
</comment>
<gene>
    <name evidence="2" type="primary">TNN</name>
    <name evidence="2" type="ORF">GWK47_021081</name>
</gene>
<dbReference type="Gene3D" id="3.90.215.10">
    <property type="entry name" value="Gamma Fibrinogen, chain A, domain 1"/>
    <property type="match status" value="1"/>
</dbReference>
<dbReference type="Gene3D" id="4.10.530.10">
    <property type="entry name" value="Gamma-fibrinogen Carboxyl Terminal Fragment, domain 2"/>
    <property type="match status" value="1"/>
</dbReference>